<dbReference type="EMBL" id="JACHBR010000001">
    <property type="protein sequence ID" value="MBB5627269.1"/>
    <property type="molecule type" value="Genomic_DNA"/>
</dbReference>
<evidence type="ECO:0008006" key="3">
    <source>
        <dbReference type="Google" id="ProtNLM"/>
    </source>
</evidence>
<protein>
    <recommendedName>
        <fullName evidence="3">Lipoprotein</fullName>
    </recommendedName>
</protein>
<reference evidence="1 2" key="1">
    <citation type="submission" date="2020-08" db="EMBL/GenBank/DDBJ databases">
        <title>Sequencing the genomes of 1000 actinobacteria strains.</title>
        <authorList>
            <person name="Klenk H.-P."/>
        </authorList>
    </citation>
    <scope>NUCLEOTIDE SEQUENCE [LARGE SCALE GENOMIC DNA]</scope>
    <source>
        <strain evidence="1 2">DSM 45790</strain>
    </source>
</reference>
<evidence type="ECO:0000313" key="2">
    <source>
        <dbReference type="Proteomes" id="UP000588112"/>
    </source>
</evidence>
<dbReference type="PROSITE" id="PS51257">
    <property type="entry name" value="PROKAR_LIPOPROTEIN"/>
    <property type="match status" value="1"/>
</dbReference>
<comment type="caution">
    <text evidence="1">The sequence shown here is derived from an EMBL/GenBank/DDBJ whole genome shotgun (WGS) entry which is preliminary data.</text>
</comment>
<keyword evidence="2" id="KW-1185">Reference proteome</keyword>
<proteinExistence type="predicted"/>
<gene>
    <name evidence="1" type="ORF">BJ981_002968</name>
</gene>
<organism evidence="1 2">
    <name type="scientific">Sphaerisporangium krabiense</name>
    <dbReference type="NCBI Taxonomy" id="763782"/>
    <lineage>
        <taxon>Bacteria</taxon>
        <taxon>Bacillati</taxon>
        <taxon>Actinomycetota</taxon>
        <taxon>Actinomycetes</taxon>
        <taxon>Streptosporangiales</taxon>
        <taxon>Streptosporangiaceae</taxon>
        <taxon>Sphaerisporangium</taxon>
    </lineage>
</organism>
<dbReference type="AlphaFoldDB" id="A0A7W8Z4F1"/>
<accession>A0A7W8Z4F1</accession>
<dbReference type="RefSeq" id="WP_184611800.1">
    <property type="nucleotide sequence ID" value="NZ_BOOS01000036.1"/>
</dbReference>
<dbReference type="Proteomes" id="UP000588112">
    <property type="component" value="Unassembled WGS sequence"/>
</dbReference>
<sequence length="169" mass="18215">MRLERFPAADASWLLGVGLGLLFAAVLTGCEAIAPTLTGRFSEQLCLDRAAEENALYRSAIEEALPARRRVKVTEWNGCDSSDNGAELHVRPDPALDHEALTTRFEKAGWSRALAAEVTETCELCPRADLVKDIGLRTVGVRLGFGASATVTVFAADGCWDDEGYECPA</sequence>
<name>A0A7W8Z4F1_9ACTN</name>
<evidence type="ECO:0000313" key="1">
    <source>
        <dbReference type="EMBL" id="MBB5627269.1"/>
    </source>
</evidence>